<proteinExistence type="predicted"/>
<organism evidence="12 13">
    <name type="scientific">Cnuibacter physcomitrellae</name>
    <dbReference type="NCBI Taxonomy" id="1619308"/>
    <lineage>
        <taxon>Bacteria</taxon>
        <taxon>Bacillati</taxon>
        <taxon>Actinomycetota</taxon>
        <taxon>Actinomycetes</taxon>
        <taxon>Micrococcales</taxon>
        <taxon>Microbacteriaceae</taxon>
        <taxon>Cnuibacter</taxon>
    </lineage>
</organism>
<evidence type="ECO:0000256" key="5">
    <source>
        <dbReference type="ARBA" id="ARBA00022692"/>
    </source>
</evidence>
<feature type="domain" description="Cation/H+ exchanger transmembrane" evidence="11">
    <location>
        <begin position="10"/>
        <end position="371"/>
    </location>
</feature>
<evidence type="ECO:0000256" key="4">
    <source>
        <dbReference type="ARBA" id="ARBA00022475"/>
    </source>
</evidence>
<evidence type="ECO:0000256" key="7">
    <source>
        <dbReference type="ARBA" id="ARBA00023065"/>
    </source>
</evidence>
<dbReference type="InterPro" id="IPR006153">
    <property type="entry name" value="Cation/H_exchanger_TM"/>
</dbReference>
<feature type="transmembrane region" description="Helical" evidence="10">
    <location>
        <begin position="290"/>
        <end position="313"/>
    </location>
</feature>
<keyword evidence="13" id="KW-1185">Reference proteome</keyword>
<name>A0A1X9LQP5_9MICO</name>
<keyword evidence="6 10" id="KW-1133">Transmembrane helix</keyword>
<evidence type="ECO:0000313" key="12">
    <source>
        <dbReference type="EMBL" id="ARJ07524.1"/>
    </source>
</evidence>
<dbReference type="GO" id="GO:0015297">
    <property type="term" value="F:antiporter activity"/>
    <property type="evidence" value="ECO:0007669"/>
    <property type="project" value="UniProtKB-KW"/>
</dbReference>
<evidence type="ECO:0000256" key="9">
    <source>
        <dbReference type="SAM" id="MobiDB-lite"/>
    </source>
</evidence>
<feature type="transmembrane region" description="Helical" evidence="10">
    <location>
        <begin position="180"/>
        <end position="201"/>
    </location>
</feature>
<dbReference type="Proteomes" id="UP000192775">
    <property type="component" value="Plasmid unnamed1"/>
</dbReference>
<feature type="transmembrane region" description="Helical" evidence="10">
    <location>
        <begin position="88"/>
        <end position="110"/>
    </location>
</feature>
<dbReference type="GO" id="GO:0005886">
    <property type="term" value="C:plasma membrane"/>
    <property type="evidence" value="ECO:0007669"/>
    <property type="project" value="UniProtKB-SubCell"/>
</dbReference>
<dbReference type="Pfam" id="PF00999">
    <property type="entry name" value="Na_H_Exchanger"/>
    <property type="match status" value="1"/>
</dbReference>
<dbReference type="Gene3D" id="1.20.1530.20">
    <property type="match status" value="1"/>
</dbReference>
<evidence type="ECO:0000256" key="3">
    <source>
        <dbReference type="ARBA" id="ARBA00022449"/>
    </source>
</evidence>
<reference evidence="12 13" key="1">
    <citation type="submission" date="2017-04" db="EMBL/GenBank/DDBJ databases">
        <authorList>
            <person name="Afonso C.L."/>
            <person name="Miller P.J."/>
            <person name="Scott M.A."/>
            <person name="Spackman E."/>
            <person name="Goraichik I."/>
            <person name="Dimitrov K.M."/>
            <person name="Suarez D.L."/>
            <person name="Swayne D.E."/>
        </authorList>
    </citation>
    <scope>NUCLEOTIDE SEQUENCE [LARGE SCALE GENOMIC DNA]</scope>
    <source>
        <strain evidence="13">XA(T)</strain>
        <plasmid evidence="13">Plasmid unnamed1</plasmid>
    </source>
</reference>
<dbReference type="AlphaFoldDB" id="A0A1X9LQP5"/>
<keyword evidence="7" id="KW-0406">Ion transport</keyword>
<feature type="transmembrane region" description="Helical" evidence="10">
    <location>
        <begin position="156"/>
        <end position="174"/>
    </location>
</feature>
<dbReference type="KEGG" id="cphy:B5808_19165"/>
<dbReference type="PANTHER" id="PTHR32507">
    <property type="entry name" value="NA(+)/H(+) ANTIPORTER 1"/>
    <property type="match status" value="1"/>
</dbReference>
<feature type="transmembrane region" description="Helical" evidence="10">
    <location>
        <begin position="29"/>
        <end position="47"/>
    </location>
</feature>
<keyword evidence="8 10" id="KW-0472">Membrane</keyword>
<dbReference type="PANTHER" id="PTHR32507:SF8">
    <property type="entry name" value="CNH1P"/>
    <property type="match status" value="1"/>
</dbReference>
<feature type="transmembrane region" description="Helical" evidence="10">
    <location>
        <begin position="263"/>
        <end position="284"/>
    </location>
</feature>
<accession>A0A1X9LQP5</accession>
<dbReference type="InterPro" id="IPR038770">
    <property type="entry name" value="Na+/solute_symporter_sf"/>
</dbReference>
<keyword evidence="2" id="KW-0813">Transport</keyword>
<keyword evidence="3" id="KW-0050">Antiport</keyword>
<feature type="transmembrane region" description="Helical" evidence="10">
    <location>
        <begin position="325"/>
        <end position="347"/>
    </location>
</feature>
<keyword evidence="12" id="KW-0614">Plasmid</keyword>
<comment type="subcellular location">
    <subcellularLocation>
        <location evidence="1">Cell membrane</location>
        <topology evidence="1">Multi-pass membrane protein</topology>
    </subcellularLocation>
</comment>
<geneLocation type="plasmid" evidence="12">
    <name>unnamed1</name>
</geneLocation>
<evidence type="ECO:0000313" key="13">
    <source>
        <dbReference type="Proteomes" id="UP000192775"/>
    </source>
</evidence>
<evidence type="ECO:0000256" key="2">
    <source>
        <dbReference type="ARBA" id="ARBA00022448"/>
    </source>
</evidence>
<keyword evidence="5 10" id="KW-0812">Transmembrane</keyword>
<sequence length="408" mass="42409">MVVAFGVVLLVAILISGFAHRTVLSTAVLFLVAGFVLGEGMLGVVSLQAGDEQVSAIAEVALFVVLFTDGQRIGVRDLARAWRLPGRALLLGMPLTFLISAVLGVLLLGLPWVEAFLVAAVLAPTDPVFASAIVGRKEIPDRVRGLLNVESGLNDGLALPIVLILVAAIGGPEIEYGTLALELLGGVAIGVVVPLVIALLLRLRFLSATPLYSSLSPVAAALIIYGVCNATGANLFLAAFAAGITIASVAPEIRDAFAEYGEFIAELVKLLAIFVFGALISPSVLTDVPILGYVFAILLLVLARPVAVEAALIGSGLSWQERATAAWFGPKGFASVLYGLLVLASGHPDAEHLFHLIVVAISLSIIAHSSTDVPIAAYFARHESSGRSMEEVPGEPPPDVAQKDGTPP</sequence>
<dbReference type="EMBL" id="CP020716">
    <property type="protein sequence ID" value="ARJ07524.1"/>
    <property type="molecule type" value="Genomic_DNA"/>
</dbReference>
<keyword evidence="4" id="KW-1003">Cell membrane</keyword>
<feature type="transmembrane region" description="Helical" evidence="10">
    <location>
        <begin position="116"/>
        <end position="135"/>
    </location>
</feature>
<evidence type="ECO:0000256" key="8">
    <source>
        <dbReference type="ARBA" id="ARBA00023136"/>
    </source>
</evidence>
<feature type="transmembrane region" description="Helical" evidence="10">
    <location>
        <begin position="233"/>
        <end position="251"/>
    </location>
</feature>
<evidence type="ECO:0000256" key="6">
    <source>
        <dbReference type="ARBA" id="ARBA00022989"/>
    </source>
</evidence>
<gene>
    <name evidence="12" type="ORF">B5808_19165</name>
</gene>
<evidence type="ECO:0000256" key="1">
    <source>
        <dbReference type="ARBA" id="ARBA00004651"/>
    </source>
</evidence>
<evidence type="ECO:0000259" key="11">
    <source>
        <dbReference type="Pfam" id="PF00999"/>
    </source>
</evidence>
<evidence type="ECO:0000256" key="10">
    <source>
        <dbReference type="SAM" id="Phobius"/>
    </source>
</evidence>
<dbReference type="GO" id="GO:1902600">
    <property type="term" value="P:proton transmembrane transport"/>
    <property type="evidence" value="ECO:0007669"/>
    <property type="project" value="InterPro"/>
</dbReference>
<feature type="transmembrane region" description="Helical" evidence="10">
    <location>
        <begin position="353"/>
        <end position="380"/>
    </location>
</feature>
<protein>
    <submittedName>
        <fullName evidence="12">Peptidase</fullName>
    </submittedName>
</protein>
<feature type="region of interest" description="Disordered" evidence="9">
    <location>
        <begin position="386"/>
        <end position="408"/>
    </location>
</feature>